<reference evidence="8 9" key="1">
    <citation type="submission" date="2016-05" db="EMBL/GenBank/DDBJ databases">
        <title>Genome sequence of Pseudomonas stutzeri 273 and identification of the exopolysaccharide biosynthesis locus.</title>
        <authorList>
            <person name="Wu S."/>
            <person name="Sun C."/>
        </authorList>
    </citation>
    <scope>NUCLEOTIDE SEQUENCE [LARGE SCALE GENOMIC DNA]</scope>
    <source>
        <strain evidence="8 9">273</strain>
    </source>
</reference>
<dbReference type="RefSeq" id="WP_045430999.1">
    <property type="nucleotide sequence ID" value="NZ_CP015641.1"/>
</dbReference>
<dbReference type="EMBL" id="CP015641">
    <property type="protein sequence ID" value="ANF25476.1"/>
    <property type="molecule type" value="Genomic_DNA"/>
</dbReference>
<sequence length="332" mass="34781">MWQGLMLCGILTAGGYGLKLIPGLRESGFSPLVFALLLGLIMGNLPRLERLASAARPGLHFATRWLLRGGIVLFGLSMTLQQIGALGPSILLLDVLVIGTVMLVGYQFGTRVLGLDCETTLLTCAGSAICGAAAVLATEATIRARPAATSMAVATVVLFGSLAMLVYPLLYPLTGMDEAQFGVYLGATIHEVAQVIAAGDAVGPAALANAVIVKLVRVMLLVPFLLLVGQWWLKRRTAADSTRRGTLVIPWFAFGFLVMVGFNSIVHLPTALHDGLVLAGQVALTMAMAALGYETRLEKLAALGIKPFALALCLFVLLTGGGLASVSVLARI</sequence>
<keyword evidence="6 7" id="KW-0472">Membrane</keyword>
<feature type="transmembrane region" description="Helical" evidence="7">
    <location>
        <begin position="245"/>
        <end position="266"/>
    </location>
</feature>
<feature type="transmembrane region" description="Helical" evidence="7">
    <location>
        <begin position="181"/>
        <end position="199"/>
    </location>
</feature>
<protein>
    <submittedName>
        <fullName evidence="8">Uncharacterized protein</fullName>
    </submittedName>
</protein>
<dbReference type="PANTHER" id="PTHR30106">
    <property type="entry name" value="INNER MEMBRANE PROTEIN YEIH-RELATED"/>
    <property type="match status" value="1"/>
</dbReference>
<evidence type="ECO:0000256" key="1">
    <source>
        <dbReference type="ARBA" id="ARBA00004651"/>
    </source>
</evidence>
<accession>A0A172WQ40</accession>
<comment type="subcellular location">
    <subcellularLocation>
        <location evidence="1">Cell membrane</location>
        <topology evidence="1">Multi-pass membrane protein</topology>
    </subcellularLocation>
</comment>
<feature type="transmembrane region" description="Helical" evidence="7">
    <location>
        <begin position="272"/>
        <end position="293"/>
    </location>
</feature>
<keyword evidence="4 7" id="KW-0812">Transmembrane</keyword>
<dbReference type="Pfam" id="PF03601">
    <property type="entry name" value="Cons_hypoth698"/>
    <property type="match status" value="1"/>
</dbReference>
<dbReference type="OrthoDB" id="9805703at2"/>
<evidence type="ECO:0000256" key="5">
    <source>
        <dbReference type="ARBA" id="ARBA00022989"/>
    </source>
</evidence>
<evidence type="ECO:0000256" key="4">
    <source>
        <dbReference type="ARBA" id="ARBA00022692"/>
    </source>
</evidence>
<evidence type="ECO:0000313" key="8">
    <source>
        <dbReference type="EMBL" id="ANF25476.1"/>
    </source>
</evidence>
<keyword evidence="3" id="KW-1003">Cell membrane</keyword>
<dbReference type="PANTHER" id="PTHR30106:SF2">
    <property type="entry name" value="UPF0324 INNER MEMBRANE PROTEIN YEIH"/>
    <property type="match status" value="1"/>
</dbReference>
<feature type="transmembrane region" description="Helical" evidence="7">
    <location>
        <begin position="121"/>
        <end position="142"/>
    </location>
</feature>
<proteinExistence type="inferred from homology"/>
<dbReference type="GO" id="GO:0005886">
    <property type="term" value="C:plasma membrane"/>
    <property type="evidence" value="ECO:0007669"/>
    <property type="project" value="UniProtKB-SubCell"/>
</dbReference>
<gene>
    <name evidence="8" type="ORF">PS273GM_10110</name>
</gene>
<dbReference type="InterPro" id="IPR004630">
    <property type="entry name" value="UPF0324_YeiH-like"/>
</dbReference>
<dbReference type="InterPro" id="IPR018383">
    <property type="entry name" value="UPF0324_pro"/>
</dbReference>
<evidence type="ECO:0000313" key="9">
    <source>
        <dbReference type="Proteomes" id="UP000077787"/>
    </source>
</evidence>
<feature type="transmembrane region" description="Helical" evidence="7">
    <location>
        <begin position="148"/>
        <end position="169"/>
    </location>
</feature>
<organism evidence="8 9">
    <name type="scientific">Stutzerimonas stutzeri</name>
    <name type="common">Pseudomonas stutzeri</name>
    <dbReference type="NCBI Taxonomy" id="316"/>
    <lineage>
        <taxon>Bacteria</taxon>
        <taxon>Pseudomonadati</taxon>
        <taxon>Pseudomonadota</taxon>
        <taxon>Gammaproteobacteria</taxon>
        <taxon>Pseudomonadales</taxon>
        <taxon>Pseudomonadaceae</taxon>
        <taxon>Stutzerimonas</taxon>
    </lineage>
</organism>
<evidence type="ECO:0000256" key="3">
    <source>
        <dbReference type="ARBA" id="ARBA00022475"/>
    </source>
</evidence>
<dbReference type="Proteomes" id="UP000077787">
    <property type="component" value="Chromosome"/>
</dbReference>
<feature type="transmembrane region" description="Helical" evidence="7">
    <location>
        <begin position="211"/>
        <end position="233"/>
    </location>
</feature>
<feature type="transmembrane region" description="Helical" evidence="7">
    <location>
        <begin position="305"/>
        <end position="330"/>
    </location>
</feature>
<evidence type="ECO:0000256" key="6">
    <source>
        <dbReference type="ARBA" id="ARBA00023136"/>
    </source>
</evidence>
<feature type="transmembrane region" description="Helical" evidence="7">
    <location>
        <begin position="90"/>
        <end position="109"/>
    </location>
</feature>
<feature type="transmembrane region" description="Helical" evidence="7">
    <location>
        <begin position="27"/>
        <end position="45"/>
    </location>
</feature>
<comment type="similarity">
    <text evidence="2">Belongs to the UPF0324 family.</text>
</comment>
<name>A0A172WQ40_STUST</name>
<keyword evidence="5 7" id="KW-1133">Transmembrane helix</keyword>
<dbReference type="NCBIfam" id="TIGR00698">
    <property type="entry name" value="YeiH family putative sulfate export transporter"/>
    <property type="match status" value="1"/>
</dbReference>
<dbReference type="AlphaFoldDB" id="A0A172WQ40"/>
<evidence type="ECO:0000256" key="2">
    <source>
        <dbReference type="ARBA" id="ARBA00007977"/>
    </source>
</evidence>
<evidence type="ECO:0000256" key="7">
    <source>
        <dbReference type="SAM" id="Phobius"/>
    </source>
</evidence>